<proteinExistence type="predicted"/>
<dbReference type="EMBL" id="NRRL01000154">
    <property type="protein sequence ID" value="MBK1671185.1"/>
    <property type="molecule type" value="Genomic_DNA"/>
</dbReference>
<protein>
    <submittedName>
        <fullName evidence="2">Uncharacterized protein</fullName>
    </submittedName>
</protein>
<feature type="region of interest" description="Disordered" evidence="1">
    <location>
        <begin position="1"/>
        <end position="35"/>
    </location>
</feature>
<gene>
    <name evidence="2" type="ORF">CKO28_24585</name>
</gene>
<comment type="caution">
    <text evidence="2">The sequence shown here is derived from an EMBL/GenBank/DDBJ whole genome shotgun (WGS) entry which is preliminary data.</text>
</comment>
<evidence type="ECO:0000256" key="1">
    <source>
        <dbReference type="SAM" id="MobiDB-lite"/>
    </source>
</evidence>
<name>A0ABS1DKY4_9PROT</name>
<reference evidence="2 3" key="1">
    <citation type="journal article" date="2020" name="Microorganisms">
        <title>Osmotic Adaptation and Compatible Solute Biosynthesis of Phototrophic Bacteria as Revealed from Genome Analyses.</title>
        <authorList>
            <person name="Imhoff J.F."/>
            <person name="Rahn T."/>
            <person name="Kunzel S."/>
            <person name="Keller A."/>
            <person name="Neulinger S.C."/>
        </authorList>
    </citation>
    <scope>NUCLEOTIDE SEQUENCE [LARGE SCALE GENOMIC DNA]</scope>
    <source>
        <strain evidence="2 3">DSM 9895</strain>
    </source>
</reference>
<keyword evidence="3" id="KW-1185">Reference proteome</keyword>
<dbReference type="Proteomes" id="UP001296873">
    <property type="component" value="Unassembled WGS sequence"/>
</dbReference>
<organism evidence="2 3">
    <name type="scientific">Rhodovibrio sodomensis</name>
    <dbReference type="NCBI Taxonomy" id="1088"/>
    <lineage>
        <taxon>Bacteria</taxon>
        <taxon>Pseudomonadati</taxon>
        <taxon>Pseudomonadota</taxon>
        <taxon>Alphaproteobacteria</taxon>
        <taxon>Rhodospirillales</taxon>
        <taxon>Rhodovibrionaceae</taxon>
        <taxon>Rhodovibrio</taxon>
    </lineage>
</organism>
<feature type="compositionally biased region" description="Basic residues" evidence="1">
    <location>
        <begin position="20"/>
        <end position="29"/>
    </location>
</feature>
<sequence length="222" mass="25307">MNCRTSGCERPRSGHSPYCHAHRQRQRRHGAPDQPTVTVAKIRPLKAEVCRWLDRRSDPTAWAKVEARWNVLLDHARYHLAEHDRGRPTVRWKDDVMRSVVAVANDAKPRDIIATVCAVVLLRHREPSLFKSDRAFLFQLARLFRALTDQHAGEWYNHETGKNHRVYLTPPARSSELLGQALMDTLGAVGLYIAKDIDRARAAQEREKADLWAALGSGERPA</sequence>
<accession>A0ABS1DKY4</accession>
<dbReference type="RefSeq" id="WP_200343760.1">
    <property type="nucleotide sequence ID" value="NZ_NRRL01000154.1"/>
</dbReference>
<evidence type="ECO:0000313" key="2">
    <source>
        <dbReference type="EMBL" id="MBK1671185.1"/>
    </source>
</evidence>
<evidence type="ECO:0000313" key="3">
    <source>
        <dbReference type="Proteomes" id="UP001296873"/>
    </source>
</evidence>